<dbReference type="GO" id="GO:0006886">
    <property type="term" value="P:intracellular protein transport"/>
    <property type="evidence" value="ECO:0007669"/>
    <property type="project" value="TreeGrafter"/>
</dbReference>
<evidence type="ECO:0000256" key="1">
    <source>
        <dbReference type="SAM" id="MobiDB-lite"/>
    </source>
</evidence>
<evidence type="ECO:0008006" key="3">
    <source>
        <dbReference type="Google" id="ProtNLM"/>
    </source>
</evidence>
<sequence>MTELNKDIRKEPASSAESSGQASTSMANHQVKIYNPIESSSIHQETDLSETFFEPTLSDVRSHHASIVQRNKQLNEAPLLTVKYREEERERKERIKKEKWPETTVRIKFSDGTIVQSVFSSSARSCLSDEAQSKPFVLWQPPRTKYPEHPPAKAKLKSSQRNAYRTTIIPSTNYGAIRGGPVQGLQGGTGGQETLGDLGLVPQSVLLVKWDDAEMNCKT</sequence>
<dbReference type="EMBL" id="GU131350">
    <property type="protein sequence ID" value="ACZ80682.1"/>
    <property type="molecule type" value="Genomic_DNA"/>
</dbReference>
<organism evidence="2">
    <name type="scientific">Cryptococcus depauperatus</name>
    <dbReference type="NCBI Taxonomy" id="5208"/>
    <lineage>
        <taxon>Eukaryota</taxon>
        <taxon>Fungi</taxon>
        <taxon>Dikarya</taxon>
        <taxon>Basidiomycota</taxon>
        <taxon>Agaricomycotina</taxon>
        <taxon>Tremellomycetes</taxon>
        <taxon>Tremellales</taxon>
        <taxon>Cryptococcaceae</taxon>
        <taxon>Cryptococcus</taxon>
    </lineage>
</organism>
<dbReference type="GO" id="GO:0005737">
    <property type="term" value="C:cytoplasm"/>
    <property type="evidence" value="ECO:0007669"/>
    <property type="project" value="TreeGrafter"/>
</dbReference>
<feature type="compositionally biased region" description="Basic and acidic residues" evidence="1">
    <location>
        <begin position="1"/>
        <end position="12"/>
    </location>
</feature>
<protein>
    <recommendedName>
        <fullName evidence="3">UBX domain-containing protein</fullName>
    </recommendedName>
</protein>
<dbReference type="VEuPathDB" id="FungiDB:L204_02801"/>
<dbReference type="AlphaFoldDB" id="D2JWX9"/>
<dbReference type="VEuPathDB" id="FungiDB:L203_04100"/>
<dbReference type="PANTHER" id="PTHR46467:SF1">
    <property type="entry name" value="TETHER CONTAINING UBX DOMAIN FOR GLUT4"/>
    <property type="match status" value="1"/>
</dbReference>
<proteinExistence type="predicted"/>
<dbReference type="GO" id="GO:0005634">
    <property type="term" value="C:nucleus"/>
    <property type="evidence" value="ECO:0007669"/>
    <property type="project" value="TreeGrafter"/>
</dbReference>
<dbReference type="PANTHER" id="PTHR46467">
    <property type="entry name" value="TETHER CONTAINING UBX DOMAIN FOR GLUT4"/>
    <property type="match status" value="1"/>
</dbReference>
<accession>D2JWX9</accession>
<name>D2JWX9_9TREE</name>
<feature type="region of interest" description="Disordered" evidence="1">
    <location>
        <begin position="1"/>
        <end position="32"/>
    </location>
</feature>
<feature type="region of interest" description="Disordered" evidence="1">
    <location>
        <begin position="142"/>
        <end position="161"/>
    </location>
</feature>
<evidence type="ECO:0000313" key="2">
    <source>
        <dbReference type="EMBL" id="ACZ80682.1"/>
    </source>
</evidence>
<feature type="compositionally biased region" description="Low complexity" evidence="1">
    <location>
        <begin position="13"/>
        <end position="25"/>
    </location>
</feature>
<reference evidence="2" key="1">
    <citation type="journal article" date="2010" name="PLoS ONE">
        <title>Morphological and genomic characterization of Filobasidiella depauperata: a homothallic sibling species of the pathogenic cryptococcus species complex.</title>
        <authorList>
            <person name="Rodriguez-Carres M."/>
            <person name="Findley K."/>
            <person name="Sun S."/>
            <person name="Dietrich F.S."/>
            <person name="Heitman J."/>
        </authorList>
    </citation>
    <scope>NUCLEOTIDE SEQUENCE</scope>
    <source>
        <strain evidence="2">CBS7855</strain>
    </source>
</reference>
<dbReference type="GO" id="GO:0012506">
    <property type="term" value="C:vesicle membrane"/>
    <property type="evidence" value="ECO:0007669"/>
    <property type="project" value="TreeGrafter"/>
</dbReference>